<reference evidence="3" key="1">
    <citation type="journal article" date="2019" name="Int. J. Syst. Evol. Microbiol.">
        <title>The Global Catalogue of Microorganisms (GCM) 10K type strain sequencing project: providing services to taxonomists for standard genome sequencing and annotation.</title>
        <authorList>
            <consortium name="The Broad Institute Genomics Platform"/>
            <consortium name="The Broad Institute Genome Sequencing Center for Infectious Disease"/>
            <person name="Wu L."/>
            <person name="Ma J."/>
        </authorList>
    </citation>
    <scope>NUCLEOTIDE SEQUENCE [LARGE SCALE GENOMIC DNA]</scope>
    <source>
        <strain evidence="3">JCM 14322</strain>
    </source>
</reference>
<dbReference type="PANTHER" id="PTHR42928">
    <property type="entry name" value="TRICARBOXYLATE-BINDING PROTEIN"/>
    <property type="match status" value="1"/>
</dbReference>
<evidence type="ECO:0000313" key="3">
    <source>
        <dbReference type="Proteomes" id="UP001500002"/>
    </source>
</evidence>
<name>A0ABP4Y8J1_9MICO</name>
<dbReference type="SUPFAM" id="SSF53850">
    <property type="entry name" value="Periplasmic binding protein-like II"/>
    <property type="match status" value="1"/>
</dbReference>
<dbReference type="CDD" id="cd07012">
    <property type="entry name" value="PBP2_Bug_TTT"/>
    <property type="match status" value="1"/>
</dbReference>
<organism evidence="2 3">
    <name type="scientific">Agromyces neolithicus</name>
    <dbReference type="NCBI Taxonomy" id="269420"/>
    <lineage>
        <taxon>Bacteria</taxon>
        <taxon>Bacillati</taxon>
        <taxon>Actinomycetota</taxon>
        <taxon>Actinomycetes</taxon>
        <taxon>Micrococcales</taxon>
        <taxon>Microbacteriaceae</taxon>
        <taxon>Agromyces</taxon>
    </lineage>
</organism>
<comment type="similarity">
    <text evidence="1">Belongs to the UPF0065 (bug) family.</text>
</comment>
<evidence type="ECO:0000256" key="1">
    <source>
        <dbReference type="ARBA" id="ARBA00006987"/>
    </source>
</evidence>
<dbReference type="Gene3D" id="3.40.190.150">
    <property type="entry name" value="Bordetella uptake gene, domain 1"/>
    <property type="match status" value="1"/>
</dbReference>
<dbReference type="PANTHER" id="PTHR42928:SF3">
    <property type="entry name" value="UPF0065 PROTEIN YFLP"/>
    <property type="match status" value="1"/>
</dbReference>
<dbReference type="Gene3D" id="3.40.190.10">
    <property type="entry name" value="Periplasmic binding protein-like II"/>
    <property type="match status" value="1"/>
</dbReference>
<comment type="caution">
    <text evidence="2">The sequence shown here is derived from an EMBL/GenBank/DDBJ whole genome shotgun (WGS) entry which is preliminary data.</text>
</comment>
<accession>A0ABP4Y8J1</accession>
<dbReference type="RefSeq" id="WP_344293516.1">
    <property type="nucleotide sequence ID" value="NZ_BAAANJ010000002.1"/>
</dbReference>
<dbReference type="InterPro" id="IPR042100">
    <property type="entry name" value="Bug_dom1"/>
</dbReference>
<dbReference type="Pfam" id="PF03401">
    <property type="entry name" value="TctC"/>
    <property type="match status" value="1"/>
</dbReference>
<keyword evidence="3" id="KW-1185">Reference proteome</keyword>
<dbReference type="Proteomes" id="UP001500002">
    <property type="component" value="Unassembled WGS sequence"/>
</dbReference>
<gene>
    <name evidence="2" type="ORF">GCM10009749_07200</name>
</gene>
<protein>
    <submittedName>
        <fullName evidence="2">Tripartite tricarboxylate transporter substrate binding protein</fullName>
    </submittedName>
</protein>
<proteinExistence type="inferred from homology"/>
<dbReference type="EMBL" id="BAAANJ010000002">
    <property type="protein sequence ID" value="GAA1801661.1"/>
    <property type="molecule type" value="Genomic_DNA"/>
</dbReference>
<evidence type="ECO:0000313" key="2">
    <source>
        <dbReference type="EMBL" id="GAA1801661.1"/>
    </source>
</evidence>
<dbReference type="PIRSF" id="PIRSF017082">
    <property type="entry name" value="YflP"/>
    <property type="match status" value="1"/>
</dbReference>
<sequence>MRSHSRPRTSATIHRSRGAARIAIAGLGIVSALGLAACSAPAAGAGGSGADEAVSLETVNLIAPADPGGGWDQTARAMSQVLTDEQLVGSAPVENIGGAGGTVGLAALANEKNPATLMVTGLVMAGAVETNASAVRIEDMTPIAKLTEEALVLVVPASSPHKTAEDLVDAIVEQGAAISVTGGSAGGADHILAGMLLTEAGVDPADIPSTLNYIPNSGGGEAVTMLLGNTVQAGISGVGEFVEQIEAGELRALAVSSPEPVALLPDTPTLIEEGYDVELTNWRGILAPGGISEADAEALRTLVSDLHATTGWGTTLEDKGWADAFLVGDDFQSFLDGNIAEVTTTLQTIGLVSQ</sequence>
<dbReference type="InterPro" id="IPR005064">
    <property type="entry name" value="BUG"/>
</dbReference>